<accession>A0A6H0RX32</accession>
<dbReference type="EMBL" id="CP038797">
    <property type="protein sequence ID" value="QIV79678.1"/>
    <property type="molecule type" value="Genomic_DNA"/>
</dbReference>
<geneLocation type="plasmid" evidence="2 3">
    <name>unnamed1</name>
</geneLocation>
<evidence type="ECO:0000313" key="2">
    <source>
        <dbReference type="EMBL" id="QIV79678.1"/>
    </source>
</evidence>
<keyword evidence="3" id="KW-1185">Reference proteome</keyword>
<organism evidence="2 3">
    <name type="scientific">Mycolicibacterium frederiksbergense</name>
    <dbReference type="NCBI Taxonomy" id="117567"/>
    <lineage>
        <taxon>Bacteria</taxon>
        <taxon>Bacillati</taxon>
        <taxon>Actinomycetota</taxon>
        <taxon>Actinomycetes</taxon>
        <taxon>Mycobacteriales</taxon>
        <taxon>Mycobacteriaceae</taxon>
        <taxon>Mycolicibacterium</taxon>
    </lineage>
</organism>
<feature type="compositionally biased region" description="Polar residues" evidence="1">
    <location>
        <begin position="288"/>
        <end position="322"/>
    </location>
</feature>
<proteinExistence type="predicted"/>
<protein>
    <submittedName>
        <fullName evidence="2">Uncharacterized protein</fullName>
    </submittedName>
</protein>
<name>A0A6H0RX32_9MYCO</name>
<dbReference type="AlphaFoldDB" id="A0A6H0RX32"/>
<dbReference type="InterPro" id="IPR011990">
    <property type="entry name" value="TPR-like_helical_dom_sf"/>
</dbReference>
<feature type="region of interest" description="Disordered" evidence="1">
    <location>
        <begin position="345"/>
        <end position="400"/>
    </location>
</feature>
<evidence type="ECO:0000256" key="1">
    <source>
        <dbReference type="SAM" id="MobiDB-lite"/>
    </source>
</evidence>
<feature type="compositionally biased region" description="Low complexity" evidence="1">
    <location>
        <begin position="368"/>
        <end position="400"/>
    </location>
</feature>
<dbReference type="RefSeq" id="WP_168140459.1">
    <property type="nucleotide sequence ID" value="NZ_CP038797.1"/>
</dbReference>
<gene>
    <name evidence="2" type="ORF">EXE63_01160</name>
</gene>
<dbReference type="Gene3D" id="1.25.40.10">
    <property type="entry name" value="Tetratricopeptide repeat domain"/>
    <property type="match status" value="1"/>
</dbReference>
<feature type="region of interest" description="Disordered" evidence="1">
    <location>
        <begin position="437"/>
        <end position="465"/>
    </location>
</feature>
<feature type="region of interest" description="Disordered" evidence="1">
    <location>
        <begin position="51"/>
        <end position="75"/>
    </location>
</feature>
<feature type="region of interest" description="Disordered" evidence="1">
    <location>
        <begin position="263"/>
        <end position="328"/>
    </location>
</feature>
<dbReference type="Proteomes" id="UP000501849">
    <property type="component" value="Plasmid unnamed1"/>
</dbReference>
<keyword evidence="2" id="KW-0614">Plasmid</keyword>
<evidence type="ECO:0000313" key="3">
    <source>
        <dbReference type="Proteomes" id="UP000501849"/>
    </source>
</evidence>
<reference evidence="2 3" key="1">
    <citation type="submission" date="2019-04" db="EMBL/GenBank/DDBJ databases">
        <title>Draft, Whole-Genome Sequence of the Anthracene-degrading Mycobacterium frederiksbergense LB501T, Isolated from a Polycyclic Aromatic Hydrocarbon (PAH)-Contaminated Soil.</title>
        <authorList>
            <person name="Augelletti F."/>
        </authorList>
    </citation>
    <scope>NUCLEOTIDE SEQUENCE [LARGE SCALE GENOMIC DNA]</scope>
    <source>
        <strain evidence="2 3">LB 501T</strain>
        <plasmid evidence="2 3">unnamed1</plasmid>
    </source>
</reference>
<sequence>MNEQAAKLTRWLLAGNGALKNVAQLLTEDFGPTGVVAAAIDAATITAYPVDPGAQPQGQEWTSAPEGWSHPLRSSLLPSSTSASHHVVVGITSRNQVLVVNLAAADYLGIEGDNPILMMRSWLIQVLSKTPTAEVAVTDPALAMAGAERLALIGDPGAATAGTSLILSTHHTSAPAAGQPHPITVSSQAADAANVVLCNETVAGIYLANRYWPVWRRMEIADERWEHLKTVLVSAPEPPTRQVLLHAEQGGPALADADRSVQVLGRPGPSVSPQSLDEHQHELPPWASLTSDNDTSLGSVPTPSPTAASDSHNATTSDNDTSPDVAADAPETAGAQDLEPVAEGSLEPAAPPAISGGGVPASGNDTSPAVEVGEPAAAAVQPGPPATLVTPPLPAPGGAADDVDAAAGTEDVDAVAEATNPSVLEPAAPPAANSIDLPTSGNDASPAVEVDEPAAAAVQPGPPAPSVTPPLLTPGIPASLVATAEDHDTGAENTPLLPGRPAEEPTEPGLYVLGPVYALGVDPETNEPTRHSAVTRQGVRKPVKALMAVATSNGVTSNEWGETILQVTPQNRRQLRTQIRKMMGGHDPIRSDLRGLLVVDMFCDWKEFNRLVGKAPESATTEALSAAVNLIRGRPFEDVPEEEYSWRSVELLKDELIDLCSTAAAELAQRQHATGARAAAYQTARLGLRVYAQREDLWLIAAESVADHDRKELIWDLKHAIPVPTHPQLRQLLSAARAS</sequence>
<dbReference type="KEGG" id="mfre:EXE63_01160"/>
<feature type="compositionally biased region" description="Low complexity" evidence="1">
    <location>
        <begin position="444"/>
        <end position="459"/>
    </location>
</feature>